<dbReference type="InParanoid" id="A2EN53"/>
<sequence length="75" mass="8673">MESLDDQIARQRILITTMDQHFEKQLKNLQAQIDRRKAAIQPPAPEKPVSKPIQHQQNKKPLISPQTIVRPKGKK</sequence>
<protein>
    <submittedName>
        <fullName evidence="2">Uncharacterized protein</fullName>
    </submittedName>
</protein>
<evidence type="ECO:0000256" key="1">
    <source>
        <dbReference type="SAM" id="MobiDB-lite"/>
    </source>
</evidence>
<gene>
    <name evidence="2" type="ORF">TVAG_353300</name>
</gene>
<dbReference type="RefSeq" id="XP_001318113.1">
    <property type="nucleotide sequence ID" value="XM_001318078.1"/>
</dbReference>
<organism evidence="2 3">
    <name type="scientific">Trichomonas vaginalis (strain ATCC PRA-98 / G3)</name>
    <dbReference type="NCBI Taxonomy" id="412133"/>
    <lineage>
        <taxon>Eukaryota</taxon>
        <taxon>Metamonada</taxon>
        <taxon>Parabasalia</taxon>
        <taxon>Trichomonadida</taxon>
        <taxon>Trichomonadidae</taxon>
        <taxon>Trichomonas</taxon>
    </lineage>
</organism>
<dbReference type="SMR" id="A2EN53"/>
<dbReference type="VEuPathDB" id="TrichDB:TVAGG3_0546580"/>
<dbReference type="KEGG" id="tva:4763761"/>
<reference evidence="2" key="1">
    <citation type="submission" date="2006-10" db="EMBL/GenBank/DDBJ databases">
        <authorList>
            <person name="Amadeo P."/>
            <person name="Zhao Q."/>
            <person name="Wortman J."/>
            <person name="Fraser-Liggett C."/>
            <person name="Carlton J."/>
        </authorList>
    </citation>
    <scope>NUCLEOTIDE SEQUENCE</scope>
    <source>
        <strain evidence="2">G3</strain>
    </source>
</reference>
<feature type="region of interest" description="Disordered" evidence="1">
    <location>
        <begin position="35"/>
        <end position="75"/>
    </location>
</feature>
<dbReference type="EMBL" id="DS113437">
    <property type="protein sequence ID" value="EAY05890.1"/>
    <property type="molecule type" value="Genomic_DNA"/>
</dbReference>
<accession>A2EN53</accession>
<dbReference type="AlphaFoldDB" id="A2EN53"/>
<reference evidence="2" key="2">
    <citation type="journal article" date="2007" name="Science">
        <title>Draft genome sequence of the sexually transmitted pathogen Trichomonas vaginalis.</title>
        <authorList>
            <person name="Carlton J.M."/>
            <person name="Hirt R.P."/>
            <person name="Silva J.C."/>
            <person name="Delcher A.L."/>
            <person name="Schatz M."/>
            <person name="Zhao Q."/>
            <person name="Wortman J.R."/>
            <person name="Bidwell S.L."/>
            <person name="Alsmark U.C.M."/>
            <person name="Besteiro S."/>
            <person name="Sicheritz-Ponten T."/>
            <person name="Noel C.J."/>
            <person name="Dacks J.B."/>
            <person name="Foster P.G."/>
            <person name="Simillion C."/>
            <person name="Van de Peer Y."/>
            <person name="Miranda-Saavedra D."/>
            <person name="Barton G.J."/>
            <person name="Westrop G.D."/>
            <person name="Mueller S."/>
            <person name="Dessi D."/>
            <person name="Fiori P.L."/>
            <person name="Ren Q."/>
            <person name="Paulsen I."/>
            <person name="Zhang H."/>
            <person name="Bastida-Corcuera F.D."/>
            <person name="Simoes-Barbosa A."/>
            <person name="Brown M.T."/>
            <person name="Hayes R.D."/>
            <person name="Mukherjee M."/>
            <person name="Okumura C.Y."/>
            <person name="Schneider R."/>
            <person name="Smith A.J."/>
            <person name="Vanacova S."/>
            <person name="Villalvazo M."/>
            <person name="Haas B.J."/>
            <person name="Pertea M."/>
            <person name="Feldblyum T.V."/>
            <person name="Utterback T.R."/>
            <person name="Shu C.L."/>
            <person name="Osoegawa K."/>
            <person name="de Jong P.J."/>
            <person name="Hrdy I."/>
            <person name="Horvathova L."/>
            <person name="Zubacova Z."/>
            <person name="Dolezal P."/>
            <person name="Malik S.B."/>
            <person name="Logsdon J.M. Jr."/>
            <person name="Henze K."/>
            <person name="Gupta A."/>
            <person name="Wang C.C."/>
            <person name="Dunne R.L."/>
            <person name="Upcroft J.A."/>
            <person name="Upcroft P."/>
            <person name="White O."/>
            <person name="Salzberg S.L."/>
            <person name="Tang P."/>
            <person name="Chiu C.-H."/>
            <person name="Lee Y.-S."/>
            <person name="Embley T.M."/>
            <person name="Coombs G.H."/>
            <person name="Mottram J.C."/>
            <person name="Tachezy J."/>
            <person name="Fraser-Liggett C.M."/>
            <person name="Johnson P.J."/>
        </authorList>
    </citation>
    <scope>NUCLEOTIDE SEQUENCE [LARGE SCALE GENOMIC DNA]</scope>
    <source>
        <strain evidence="2">G3</strain>
    </source>
</reference>
<name>A2EN53_TRIV3</name>
<evidence type="ECO:0000313" key="3">
    <source>
        <dbReference type="Proteomes" id="UP000001542"/>
    </source>
</evidence>
<proteinExistence type="predicted"/>
<keyword evidence="3" id="KW-1185">Reference proteome</keyword>
<evidence type="ECO:0000313" key="2">
    <source>
        <dbReference type="EMBL" id="EAY05890.1"/>
    </source>
</evidence>
<dbReference type="Proteomes" id="UP000001542">
    <property type="component" value="Unassembled WGS sequence"/>
</dbReference>
<dbReference type="VEuPathDB" id="TrichDB:TVAG_353300"/>